<dbReference type="Proteomes" id="UP000233417">
    <property type="component" value="Unassembled WGS sequence"/>
</dbReference>
<dbReference type="AlphaFoldDB" id="A0A2N2F340"/>
<evidence type="ECO:0000313" key="4">
    <source>
        <dbReference type="Proteomes" id="UP000233417"/>
    </source>
</evidence>
<dbReference type="GO" id="GO:0016758">
    <property type="term" value="F:hexosyltransferase activity"/>
    <property type="evidence" value="ECO:0007669"/>
    <property type="project" value="UniProtKB-ARBA"/>
</dbReference>
<feature type="domain" description="Glycosyl transferase family 1" evidence="1">
    <location>
        <begin position="496"/>
        <end position="659"/>
    </location>
</feature>
<dbReference type="PANTHER" id="PTHR22916:SF3">
    <property type="entry name" value="UDP-GLCNAC:BETAGAL BETA-1,3-N-ACETYLGLUCOSAMINYLTRANSFERASE-LIKE PROTEIN 1"/>
    <property type="match status" value="1"/>
</dbReference>
<evidence type="ECO:0000259" key="2">
    <source>
        <dbReference type="Pfam" id="PF00535"/>
    </source>
</evidence>
<feature type="domain" description="Glycosyltransferase 2-like" evidence="2">
    <location>
        <begin position="10"/>
        <end position="135"/>
    </location>
</feature>
<gene>
    <name evidence="3" type="ORF">CVU76_01155</name>
</gene>
<protein>
    <recommendedName>
        <fullName evidence="5">Glycosyl transferase family 2</fullName>
    </recommendedName>
</protein>
<name>A0A2N2F340_9BACT</name>
<dbReference type="EMBL" id="PHAO01000001">
    <property type="protein sequence ID" value="PKN02630.1"/>
    <property type="molecule type" value="Genomic_DNA"/>
</dbReference>
<sequence>MNSLFHPKVSIVIPVYNGSNYVKEAIDSALSQTYDNVEVIVVNDGSTDGGKTDEICKSYGDRIRYFLKENGGVASALNMGIGKMEGEYFSWLSHDDVYYPEKVERQIEALSKLNNKETVIYSKYEIINSFGEKIEDANFEKGYDLESLNKPLFPFFHLLLNGCTMLVHKTHFERVGTFNKDLPTTQDYDLWFRILKNAEIHYEGSIILKSRAHPDQESRANIDKHIEECDLFWRKSVENTPDQMKISLSGDVIEFYKDLYKSFKSKTLYHGFILYLKSKILDEYSNLYRTSKSEDILEKISEYIYEENPSIQLLENILKIDLKRKPRIVFFTGNWYDRGGMNRVISTITSLLSEKYDVVLCTVKEGGNEQGYKLGEKVRYIEIEEYDFPIIPELLRLLDADIFVGSNNCFVPLLNLYEKIEKLGTKVIMWNHENYFLPLYDLELKEVNKVRKEIYQKVSAVIWLSHLSAMVCSAFSSNVFHINNPVSINSPIKLKEKGRVINLLSVGRFNSEQKRIDRLLEVFVKVLKKSPSTKLYIVGPYNLNMKVPTGEIVNDLIKRLEIPEKNLVLTGEVKDIEKYYEESSLNLVTSEREGFGLSVIEAATFGVPSVVFDDGGPGEIVDDGVNGYVIKAGDINLMAEQVLELIKDENKYRSFSRASLKMAENYSTEKILSKWESLIERVLKSEEIEAETVDFNEETKKIVMMYENAIEKQMEDIQKGIQSSLLWRITNPLRIVKSKLMVVKRQGVLLTTKNLIVKLMEKL</sequence>
<reference evidence="3 4" key="1">
    <citation type="journal article" date="2017" name="ISME J.">
        <title>Potential for microbial H2 and metal transformations associated with novel bacteria and archaea in deep terrestrial subsurface sediments.</title>
        <authorList>
            <person name="Hernsdorf A.W."/>
            <person name="Amano Y."/>
            <person name="Miyakawa K."/>
            <person name="Ise K."/>
            <person name="Suzuki Y."/>
            <person name="Anantharaman K."/>
            <person name="Probst A."/>
            <person name="Burstein D."/>
            <person name="Thomas B.C."/>
            <person name="Banfield J.F."/>
        </authorList>
    </citation>
    <scope>NUCLEOTIDE SEQUENCE [LARGE SCALE GENOMIC DNA]</scope>
    <source>
        <strain evidence="3">HGW-Dojkabacteria-1</strain>
    </source>
</reference>
<dbReference type="SUPFAM" id="SSF53756">
    <property type="entry name" value="UDP-Glycosyltransferase/glycogen phosphorylase"/>
    <property type="match status" value="1"/>
</dbReference>
<dbReference type="Gene3D" id="3.40.50.2000">
    <property type="entry name" value="Glycogen Phosphorylase B"/>
    <property type="match status" value="2"/>
</dbReference>
<dbReference type="InterPro" id="IPR001173">
    <property type="entry name" value="Glyco_trans_2-like"/>
</dbReference>
<dbReference type="Pfam" id="PF00535">
    <property type="entry name" value="Glycos_transf_2"/>
    <property type="match status" value="1"/>
</dbReference>
<proteinExistence type="predicted"/>
<accession>A0A2N2F340</accession>
<dbReference type="SUPFAM" id="SSF53448">
    <property type="entry name" value="Nucleotide-diphospho-sugar transferases"/>
    <property type="match status" value="1"/>
</dbReference>
<dbReference type="InterPro" id="IPR029044">
    <property type="entry name" value="Nucleotide-diphossugar_trans"/>
</dbReference>
<organism evidence="3 4">
    <name type="scientific">Candidatus Dojkabacteria bacterium HGW-Dojkabacteria-1</name>
    <dbReference type="NCBI Taxonomy" id="2013761"/>
    <lineage>
        <taxon>Bacteria</taxon>
        <taxon>Candidatus Dojkabacteria</taxon>
    </lineage>
</organism>
<dbReference type="InterPro" id="IPR001296">
    <property type="entry name" value="Glyco_trans_1"/>
</dbReference>
<evidence type="ECO:0000259" key="1">
    <source>
        <dbReference type="Pfam" id="PF00534"/>
    </source>
</evidence>
<comment type="caution">
    <text evidence="3">The sequence shown here is derived from an EMBL/GenBank/DDBJ whole genome shotgun (WGS) entry which is preliminary data.</text>
</comment>
<evidence type="ECO:0008006" key="5">
    <source>
        <dbReference type="Google" id="ProtNLM"/>
    </source>
</evidence>
<dbReference type="Gene3D" id="3.90.550.10">
    <property type="entry name" value="Spore Coat Polysaccharide Biosynthesis Protein SpsA, Chain A"/>
    <property type="match status" value="1"/>
</dbReference>
<dbReference type="PANTHER" id="PTHR22916">
    <property type="entry name" value="GLYCOSYLTRANSFERASE"/>
    <property type="match status" value="1"/>
</dbReference>
<evidence type="ECO:0000313" key="3">
    <source>
        <dbReference type="EMBL" id="PKN02630.1"/>
    </source>
</evidence>
<dbReference type="Pfam" id="PF00534">
    <property type="entry name" value="Glycos_transf_1"/>
    <property type="match status" value="1"/>
</dbReference>